<comment type="caution">
    <text evidence="1">The sequence shown here is derived from an EMBL/GenBank/DDBJ whole genome shotgun (WGS) entry which is preliminary data.</text>
</comment>
<evidence type="ECO:0000313" key="2">
    <source>
        <dbReference type="Proteomes" id="UP001221757"/>
    </source>
</evidence>
<dbReference type="Proteomes" id="UP001221757">
    <property type="component" value="Unassembled WGS sequence"/>
</dbReference>
<sequence length="105" mass="11848">MASSLFGLCRSFPQFLALRANNSTNQGTAYPIFGGIYPLGATVGPLIGGFFSNVAMKYPKYFGYSFLESYPYFLFWSEGTRFYFLTVEKVEQTQMIGSIQDQFPI</sequence>
<evidence type="ECO:0000313" key="1">
    <source>
        <dbReference type="EMBL" id="KAJ7710456.1"/>
    </source>
</evidence>
<dbReference type="EMBL" id="JARKIE010000001">
    <property type="protein sequence ID" value="KAJ7710456.1"/>
    <property type="molecule type" value="Genomic_DNA"/>
</dbReference>
<reference evidence="1" key="1">
    <citation type="submission" date="2023-03" db="EMBL/GenBank/DDBJ databases">
        <title>Massive genome expansion in bonnet fungi (Mycena s.s.) driven by repeated elements and novel gene families across ecological guilds.</title>
        <authorList>
            <consortium name="Lawrence Berkeley National Laboratory"/>
            <person name="Harder C.B."/>
            <person name="Miyauchi S."/>
            <person name="Viragh M."/>
            <person name="Kuo A."/>
            <person name="Thoen E."/>
            <person name="Andreopoulos B."/>
            <person name="Lu D."/>
            <person name="Skrede I."/>
            <person name="Drula E."/>
            <person name="Henrissat B."/>
            <person name="Morin E."/>
            <person name="Kohler A."/>
            <person name="Barry K."/>
            <person name="LaButti K."/>
            <person name="Morin E."/>
            <person name="Salamov A."/>
            <person name="Lipzen A."/>
            <person name="Mereny Z."/>
            <person name="Hegedus B."/>
            <person name="Baldrian P."/>
            <person name="Stursova M."/>
            <person name="Weitz H."/>
            <person name="Taylor A."/>
            <person name="Grigoriev I.V."/>
            <person name="Nagy L.G."/>
            <person name="Martin F."/>
            <person name="Kauserud H."/>
        </authorList>
    </citation>
    <scope>NUCLEOTIDE SEQUENCE</scope>
    <source>
        <strain evidence="1">CBHHK067</strain>
    </source>
</reference>
<accession>A0AAD7H1Z4</accession>
<name>A0AAD7H1Z4_MYCRO</name>
<proteinExistence type="predicted"/>
<dbReference type="AlphaFoldDB" id="A0AAD7H1Z4"/>
<protein>
    <submittedName>
        <fullName evidence="1">Uncharacterized protein</fullName>
    </submittedName>
</protein>
<gene>
    <name evidence="1" type="ORF">B0H17DRAFT_1123602</name>
</gene>
<organism evidence="1 2">
    <name type="scientific">Mycena rosella</name>
    <name type="common">Pink bonnet</name>
    <name type="synonym">Agaricus rosellus</name>
    <dbReference type="NCBI Taxonomy" id="1033263"/>
    <lineage>
        <taxon>Eukaryota</taxon>
        <taxon>Fungi</taxon>
        <taxon>Dikarya</taxon>
        <taxon>Basidiomycota</taxon>
        <taxon>Agaricomycotina</taxon>
        <taxon>Agaricomycetes</taxon>
        <taxon>Agaricomycetidae</taxon>
        <taxon>Agaricales</taxon>
        <taxon>Marasmiineae</taxon>
        <taxon>Mycenaceae</taxon>
        <taxon>Mycena</taxon>
    </lineage>
</organism>
<keyword evidence="2" id="KW-1185">Reference proteome</keyword>